<organism evidence="1 2">
    <name type="scientific">Pseudomonas fluorescens</name>
    <dbReference type="NCBI Taxonomy" id="294"/>
    <lineage>
        <taxon>Bacteria</taxon>
        <taxon>Pseudomonadati</taxon>
        <taxon>Pseudomonadota</taxon>
        <taxon>Gammaproteobacteria</taxon>
        <taxon>Pseudomonadales</taxon>
        <taxon>Pseudomonadaceae</taxon>
        <taxon>Pseudomonas</taxon>
    </lineage>
</organism>
<sequence length="507" mass="58068">MAIKNGLGSKKSLIEHFEIQGLYGYRNIGMSSQFSATILIAQNGSGKTTLLSAMDAFLRRQFLRLEDLVFDKIVCKLSTSEEMLEITKSEVSEISKRARVNIAEAAKKLSINEVELFNFVEGEYLSPNFSFRNWHEYVFLHPVMRNLGYSSKEAQKFFDALRFSYHGVNDKIASTWRVLQETFSEIEILYLPTYRRIELPINDSDVLEPSGKKRSGIKIPDRTLLAGNIQFGLSDISERLHELNQAMMMESNASYRQISANIINELLDGTFNRQTVEQSLLPDKEELTLFFNRLREVRTTVFSDTPIPNIDRIYRTQADTESNKFLLYYVSKLNAAMEATKRTESLVEAFANSCNKYLSNNDPSLNDSANAFAEDGKELKINRKNLSVWVESKVLNREIKLDSLSSGEKQMISLFAKMFLYDKQKLVLIDEPELSLSIAWQREILQDVLRAPDCLQIIAITHSPFIFDNSLERYANSLKSFIDVDALERLKNAMQEAKDEDGNDNVF</sequence>
<protein>
    <submittedName>
        <fullName evidence="1">AAA family ATPase</fullName>
    </submittedName>
</protein>
<keyword evidence="2" id="KW-1185">Reference proteome</keyword>
<evidence type="ECO:0000313" key="2">
    <source>
        <dbReference type="Proteomes" id="UP001325023"/>
    </source>
</evidence>
<dbReference type="EMBL" id="CP140009">
    <property type="protein sequence ID" value="WQD71358.1"/>
    <property type="molecule type" value="Genomic_DNA"/>
</dbReference>
<accession>A0ACD4XQY0</accession>
<evidence type="ECO:0000313" key="1">
    <source>
        <dbReference type="EMBL" id="WQD71358.1"/>
    </source>
</evidence>
<dbReference type="Proteomes" id="UP001325023">
    <property type="component" value="Chromosome"/>
</dbReference>
<name>A0ACD4XQY0_PSEFL</name>
<reference evidence="1" key="1">
    <citation type="submission" date="2023-12" db="EMBL/GenBank/DDBJ databases">
        <title>Genome sequencing and assembly of bacterial species from a model synthetic community.</title>
        <authorList>
            <person name="Hogle S.L."/>
        </authorList>
    </citation>
    <scope>NUCLEOTIDE SEQUENCE</scope>
    <source>
        <strain evidence="1">SBW25</strain>
    </source>
</reference>
<proteinExistence type="predicted"/>
<gene>
    <name evidence="1" type="ORF">U0037_25460</name>
</gene>